<keyword evidence="4" id="KW-1185">Reference proteome</keyword>
<dbReference type="Pfam" id="PF00004">
    <property type="entry name" value="AAA"/>
    <property type="match status" value="1"/>
</dbReference>
<dbReference type="Proteomes" id="UP001446871">
    <property type="component" value="Unassembled WGS sequence"/>
</dbReference>
<dbReference type="Gene3D" id="3.40.50.300">
    <property type="entry name" value="P-loop containing nucleotide triphosphate hydrolases"/>
    <property type="match status" value="1"/>
</dbReference>
<keyword evidence="3" id="KW-0378">Hydrolase</keyword>
<evidence type="ECO:0000313" key="3">
    <source>
        <dbReference type="EMBL" id="KAK8084123.1"/>
    </source>
</evidence>
<gene>
    <name evidence="3" type="ORF">PG996_002904</name>
</gene>
<dbReference type="EMBL" id="JAQQWM010000001">
    <property type="protein sequence ID" value="KAK8084123.1"/>
    <property type="molecule type" value="Genomic_DNA"/>
</dbReference>
<feature type="region of interest" description="Disordered" evidence="1">
    <location>
        <begin position="663"/>
        <end position="690"/>
    </location>
</feature>
<organism evidence="3 4">
    <name type="scientific">Apiospora saccharicola</name>
    <dbReference type="NCBI Taxonomy" id="335842"/>
    <lineage>
        <taxon>Eukaryota</taxon>
        <taxon>Fungi</taxon>
        <taxon>Dikarya</taxon>
        <taxon>Ascomycota</taxon>
        <taxon>Pezizomycotina</taxon>
        <taxon>Sordariomycetes</taxon>
        <taxon>Xylariomycetidae</taxon>
        <taxon>Amphisphaeriales</taxon>
        <taxon>Apiosporaceae</taxon>
        <taxon>Apiospora</taxon>
    </lineage>
</organism>
<dbReference type="InterPro" id="IPR054289">
    <property type="entry name" value="DUF7025"/>
</dbReference>
<feature type="domain" description="AAA+ ATPase" evidence="2">
    <location>
        <begin position="486"/>
        <end position="608"/>
    </location>
</feature>
<dbReference type="InterPro" id="IPR003959">
    <property type="entry name" value="ATPase_AAA_core"/>
</dbReference>
<dbReference type="PANTHER" id="PTHR46411">
    <property type="entry name" value="FAMILY ATPASE, PUTATIVE-RELATED"/>
    <property type="match status" value="1"/>
</dbReference>
<evidence type="ECO:0000313" key="4">
    <source>
        <dbReference type="Proteomes" id="UP001446871"/>
    </source>
</evidence>
<dbReference type="InterPro" id="IPR003593">
    <property type="entry name" value="AAA+_ATPase"/>
</dbReference>
<comment type="caution">
    <text evidence="3">The sequence shown here is derived from an EMBL/GenBank/DDBJ whole genome shotgun (WGS) entry which is preliminary data.</text>
</comment>
<accession>A0ABR1WQ29</accession>
<dbReference type="InterPro" id="IPR027417">
    <property type="entry name" value="P-loop_NTPase"/>
</dbReference>
<dbReference type="PANTHER" id="PTHR46411:SF3">
    <property type="entry name" value="AAA+ ATPASE DOMAIN-CONTAINING PROTEIN"/>
    <property type="match status" value="1"/>
</dbReference>
<dbReference type="SMART" id="SM00382">
    <property type="entry name" value="AAA"/>
    <property type="match status" value="1"/>
</dbReference>
<dbReference type="CDD" id="cd19481">
    <property type="entry name" value="RecA-like_protease"/>
    <property type="match status" value="1"/>
</dbReference>
<sequence length="710" mass="78693">MSDIFGNYHGGGPYSGVPNFGPHAMVPAPPIRPPPGPGPAPYSKSAPDFVHPQVKYLYGQEDAFHWSTYPNPDQASAALEQEVSAYNIIHRKKKLDEDGGWSSGSVTIRGRPLKTLGVVLEGYPGVDATKESLTLEAPYKPILHRWEALRKYRDTVKNEESREDASLLVSVFDVAMAASGKVIAKLYSAGTIACDKLDLVFSLGEVVVTKSSDGIASAHYLRDFQRAAACWVATLESIDWNGQYLGFRPATVRIRSYRGEVPIESLSLCPLKWLQDQAAVSKHLIARGRQFEALRGYHFKHFDGVGCNEWGGITTPEEGGCPVRGRVVVDAQAYYECQKAGKPALRPIDSTSAYSRPTAPSTGRRQFAAEDFDRDLHDTPLAHPGQWEDHEEFGERQDVTVKRGVVDQPALTDEQCMVTHTHVMGMDINSRMWYTFYVEDLKDIEWRPEIFQRLVLQDGIKDMALTAIKHKQKANVDVDVVPGKGRGMILLTFGPPGTGKTMTAEAVAEECRVPLYALSTDPRSVEVALDAAFRCCALWNAVMLLDEADVFLAKRTPEGLQRNELVSIFLRRLEHYQGILFLTTNRMESVDAAFRSRIDLMLPFDPLTPQARREVWRNFLEVNGGEDRFEVGADVLEELAGLELNGREIKNLIKTALVLQVAEDENENGEEEEGKDMDDEGASGSGGKVAGGSLLKLAKMRIRAQQLLGE</sequence>
<dbReference type="SUPFAM" id="SSF52540">
    <property type="entry name" value="P-loop containing nucleoside triphosphate hydrolases"/>
    <property type="match status" value="1"/>
</dbReference>
<reference evidence="3 4" key="1">
    <citation type="submission" date="2023-01" db="EMBL/GenBank/DDBJ databases">
        <title>Analysis of 21 Apiospora genomes using comparative genomics revels a genus with tremendous synthesis potential of carbohydrate active enzymes and secondary metabolites.</title>
        <authorList>
            <person name="Sorensen T."/>
        </authorList>
    </citation>
    <scope>NUCLEOTIDE SEQUENCE [LARGE SCALE GENOMIC DNA]</scope>
    <source>
        <strain evidence="3 4">CBS 83171</strain>
    </source>
</reference>
<proteinExistence type="predicted"/>
<evidence type="ECO:0000259" key="2">
    <source>
        <dbReference type="SMART" id="SM00382"/>
    </source>
</evidence>
<name>A0ABR1WQ29_9PEZI</name>
<protein>
    <submittedName>
        <fullName evidence="3">P-loop containing nucleoside triphosphate hydrolase protein</fullName>
    </submittedName>
</protein>
<evidence type="ECO:0000256" key="1">
    <source>
        <dbReference type="SAM" id="MobiDB-lite"/>
    </source>
</evidence>
<dbReference type="GO" id="GO:0016787">
    <property type="term" value="F:hydrolase activity"/>
    <property type="evidence" value="ECO:0007669"/>
    <property type="project" value="UniProtKB-KW"/>
</dbReference>
<feature type="compositionally biased region" description="Acidic residues" evidence="1">
    <location>
        <begin position="663"/>
        <end position="681"/>
    </location>
</feature>
<dbReference type="Pfam" id="PF22942">
    <property type="entry name" value="DUF7025"/>
    <property type="match status" value="1"/>
</dbReference>